<gene>
    <name evidence="1" type="ORF">I316_02592</name>
</gene>
<dbReference type="OrthoDB" id="2562366at2759"/>
<proteinExistence type="predicted"/>
<dbReference type="EMBL" id="KI669498">
    <property type="protein sequence ID" value="OCF35540.1"/>
    <property type="molecule type" value="Genomic_DNA"/>
</dbReference>
<sequence>MANPPTPTTPTTSTSPNTQCKGYIMAHLHPSYAPTTSDTPDPYAVVPCPHPPTIPLKISERCKGSTGARACWRQKYCDMHWCGGCKRVNGAGKDVKQVAEEVKQIIQGM</sequence>
<evidence type="ECO:0000313" key="1">
    <source>
        <dbReference type="EMBL" id="OCF35540.1"/>
    </source>
</evidence>
<keyword evidence="2" id="KW-1185">Reference proteome</keyword>
<evidence type="ECO:0000313" key="2">
    <source>
        <dbReference type="Proteomes" id="UP000092666"/>
    </source>
</evidence>
<reference evidence="2" key="2">
    <citation type="submission" date="2013-12" db="EMBL/GenBank/DDBJ databases">
        <title>Evolution of pathogenesis and genome organization in the Tremellales.</title>
        <authorList>
            <person name="Cuomo C."/>
            <person name="Litvintseva A."/>
            <person name="Heitman J."/>
            <person name="Chen Y."/>
            <person name="Sun S."/>
            <person name="Springer D."/>
            <person name="Dromer F."/>
            <person name="Young S."/>
            <person name="Zeng Q."/>
            <person name="Chapman S."/>
            <person name="Gujja S."/>
            <person name="Saif S."/>
            <person name="Birren B."/>
        </authorList>
    </citation>
    <scope>NUCLEOTIDE SEQUENCE [LARGE SCALE GENOMIC DNA]</scope>
    <source>
        <strain evidence="2">BCC8398</strain>
    </source>
</reference>
<name>A0A1B9GWZ2_9TREE</name>
<dbReference type="Proteomes" id="UP000092666">
    <property type="component" value="Unassembled WGS sequence"/>
</dbReference>
<protein>
    <submittedName>
        <fullName evidence="1">Uncharacterized protein</fullName>
    </submittedName>
</protein>
<accession>A0A1B9GWZ2</accession>
<dbReference type="AlphaFoldDB" id="A0A1B9GWZ2"/>
<organism evidence="1 2">
    <name type="scientific">Kwoniella heveanensis BCC8398</name>
    <dbReference type="NCBI Taxonomy" id="1296120"/>
    <lineage>
        <taxon>Eukaryota</taxon>
        <taxon>Fungi</taxon>
        <taxon>Dikarya</taxon>
        <taxon>Basidiomycota</taxon>
        <taxon>Agaricomycotina</taxon>
        <taxon>Tremellomycetes</taxon>
        <taxon>Tremellales</taxon>
        <taxon>Cryptococcaceae</taxon>
        <taxon>Kwoniella</taxon>
    </lineage>
</organism>
<reference evidence="1 2" key="1">
    <citation type="submission" date="2013-07" db="EMBL/GenBank/DDBJ databases">
        <title>The Genome Sequence of Cryptococcus heveanensis BCC8398.</title>
        <authorList>
            <consortium name="The Broad Institute Genome Sequencing Platform"/>
            <person name="Cuomo C."/>
            <person name="Litvintseva A."/>
            <person name="Chen Y."/>
            <person name="Heitman J."/>
            <person name="Sun S."/>
            <person name="Springer D."/>
            <person name="Dromer F."/>
            <person name="Young S.K."/>
            <person name="Zeng Q."/>
            <person name="Gargeya S."/>
            <person name="Fitzgerald M."/>
            <person name="Abouelleil A."/>
            <person name="Alvarado L."/>
            <person name="Berlin A.M."/>
            <person name="Chapman S.B."/>
            <person name="Dewar J."/>
            <person name="Goldberg J."/>
            <person name="Griggs A."/>
            <person name="Gujja S."/>
            <person name="Hansen M."/>
            <person name="Howarth C."/>
            <person name="Imamovic A."/>
            <person name="Larimer J."/>
            <person name="McCowan C."/>
            <person name="Murphy C."/>
            <person name="Pearson M."/>
            <person name="Priest M."/>
            <person name="Roberts A."/>
            <person name="Saif S."/>
            <person name="Shea T."/>
            <person name="Sykes S."/>
            <person name="Wortman J."/>
            <person name="Nusbaum C."/>
            <person name="Birren B."/>
        </authorList>
    </citation>
    <scope>NUCLEOTIDE SEQUENCE [LARGE SCALE GENOMIC DNA]</scope>
    <source>
        <strain evidence="1 2">BCC8398</strain>
    </source>
</reference>